<dbReference type="Pfam" id="PF00462">
    <property type="entry name" value="Glutaredoxin"/>
    <property type="match status" value="1"/>
</dbReference>
<name>A0A9W9XLI7_9EURO</name>
<feature type="domain" description="Large ribosomal subunit protein uL6 alpha-beta" evidence="7">
    <location>
        <begin position="287"/>
        <end position="358"/>
    </location>
</feature>
<dbReference type="SUPFAM" id="SSF52833">
    <property type="entry name" value="Thioredoxin-like"/>
    <property type="match status" value="1"/>
</dbReference>
<dbReference type="InterPro" id="IPR014025">
    <property type="entry name" value="Glutaredoxin_subgr"/>
</dbReference>
<dbReference type="PANTHER" id="PTHR11655">
    <property type="entry name" value="60S/50S RIBOSOMAL PROTEIN L6/L9"/>
    <property type="match status" value="1"/>
</dbReference>
<dbReference type="NCBIfam" id="TIGR02180">
    <property type="entry name" value="GRX_euk"/>
    <property type="match status" value="1"/>
</dbReference>
<reference evidence="9" key="1">
    <citation type="submission" date="2022-12" db="EMBL/GenBank/DDBJ databases">
        <authorList>
            <person name="Petersen C."/>
        </authorList>
    </citation>
    <scope>NUCLEOTIDE SEQUENCE</scope>
    <source>
        <strain evidence="9">IBT 29495</strain>
    </source>
</reference>
<dbReference type="InterPro" id="IPR036249">
    <property type="entry name" value="Thioredoxin-like_sf"/>
</dbReference>
<keyword evidence="3 9" id="KW-0689">Ribosomal protein</keyword>
<dbReference type="Proteomes" id="UP001149954">
    <property type="component" value="Unassembled WGS sequence"/>
</dbReference>
<dbReference type="FunFam" id="3.40.30.10:FF:000093">
    <property type="entry name" value="Glutaredoxin 2"/>
    <property type="match status" value="1"/>
</dbReference>
<keyword evidence="6" id="KW-0812">Transmembrane</keyword>
<reference evidence="9" key="2">
    <citation type="journal article" date="2023" name="IMA Fungus">
        <title>Comparative genomic study of the Penicillium genus elucidates a diverse pangenome and 15 lateral gene transfer events.</title>
        <authorList>
            <person name="Petersen C."/>
            <person name="Sorensen T."/>
            <person name="Nielsen M.R."/>
            <person name="Sondergaard T.E."/>
            <person name="Sorensen J.L."/>
            <person name="Fitzpatrick D.A."/>
            <person name="Frisvad J.C."/>
            <person name="Nielsen K.L."/>
        </authorList>
    </citation>
    <scope>NUCLEOTIDE SEQUENCE</scope>
    <source>
        <strain evidence="9">IBT 29495</strain>
    </source>
</reference>
<dbReference type="PANTHER" id="PTHR11655:SF16">
    <property type="entry name" value="60S RIBOSOMAL PROTEIN L9"/>
    <property type="match status" value="1"/>
</dbReference>
<dbReference type="GO" id="GO:0005801">
    <property type="term" value="C:cis-Golgi network"/>
    <property type="evidence" value="ECO:0007669"/>
    <property type="project" value="UniProtKB-ARBA"/>
</dbReference>
<dbReference type="FunFam" id="3.90.930.12:FF:000003">
    <property type="entry name" value="60S ribosomal protein L9"/>
    <property type="match status" value="1"/>
</dbReference>
<dbReference type="GO" id="GO:0019843">
    <property type="term" value="F:rRNA binding"/>
    <property type="evidence" value="ECO:0007669"/>
    <property type="project" value="InterPro"/>
</dbReference>
<evidence type="ECO:0000313" key="10">
    <source>
        <dbReference type="Proteomes" id="UP001149954"/>
    </source>
</evidence>
<feature type="domain" description="Large ribosomal subunit protein uL6 alpha-beta" evidence="7">
    <location>
        <begin position="370"/>
        <end position="453"/>
    </location>
</feature>
<dbReference type="InterPro" id="IPR002109">
    <property type="entry name" value="Glutaredoxin"/>
</dbReference>
<dbReference type="InterPro" id="IPR000702">
    <property type="entry name" value="Ribosomal_uL6-like"/>
</dbReference>
<dbReference type="PRINTS" id="PR00160">
    <property type="entry name" value="GLUTAREDOXIN"/>
</dbReference>
<dbReference type="SUPFAM" id="SSF56053">
    <property type="entry name" value="Ribosomal protein L6"/>
    <property type="match status" value="2"/>
</dbReference>
<evidence type="ECO:0000259" key="7">
    <source>
        <dbReference type="Pfam" id="PF00347"/>
    </source>
</evidence>
<evidence type="ECO:0000256" key="2">
    <source>
        <dbReference type="ARBA" id="ARBA00009630"/>
    </source>
</evidence>
<dbReference type="InterPro" id="IPR036789">
    <property type="entry name" value="Ribosomal_uL6-like_a/b-dom_sf"/>
</dbReference>
<organism evidence="9 10">
    <name type="scientific">Penicillium fimorum</name>
    <dbReference type="NCBI Taxonomy" id="1882269"/>
    <lineage>
        <taxon>Eukaryota</taxon>
        <taxon>Fungi</taxon>
        <taxon>Dikarya</taxon>
        <taxon>Ascomycota</taxon>
        <taxon>Pezizomycotina</taxon>
        <taxon>Eurotiomycetes</taxon>
        <taxon>Eurotiomycetidae</taxon>
        <taxon>Eurotiales</taxon>
        <taxon>Aspergillaceae</taxon>
        <taxon>Penicillium</taxon>
    </lineage>
</organism>
<evidence type="ECO:0000259" key="8">
    <source>
        <dbReference type="Pfam" id="PF00462"/>
    </source>
</evidence>
<dbReference type="OrthoDB" id="10252633at2759"/>
<comment type="similarity">
    <text evidence="1">Belongs to the universal ribosomal protein uL6 family.</text>
</comment>
<dbReference type="GO" id="GO:0004362">
    <property type="term" value="F:glutathione-disulfide reductase (NADPH) activity"/>
    <property type="evidence" value="ECO:0007669"/>
    <property type="project" value="UniProtKB-ARBA"/>
</dbReference>
<dbReference type="FunFam" id="3.90.930.12:FF:000004">
    <property type="entry name" value="60S ribosomal protein L9"/>
    <property type="match status" value="1"/>
</dbReference>
<feature type="region of interest" description="Disordered" evidence="5">
    <location>
        <begin position="96"/>
        <end position="155"/>
    </location>
</feature>
<evidence type="ECO:0000256" key="6">
    <source>
        <dbReference type="SAM" id="Phobius"/>
    </source>
</evidence>
<dbReference type="EMBL" id="JAPWDS010000006">
    <property type="protein sequence ID" value="KAJ5494735.1"/>
    <property type="molecule type" value="Genomic_DNA"/>
</dbReference>
<dbReference type="Gene3D" id="3.90.930.12">
    <property type="entry name" value="Ribosomal protein L6, alpha-beta domain"/>
    <property type="match status" value="2"/>
</dbReference>
<proteinExistence type="inferred from homology"/>
<evidence type="ECO:0000256" key="1">
    <source>
        <dbReference type="ARBA" id="ARBA00009356"/>
    </source>
</evidence>
<sequence length="465" mass="51966">MPSSQRRLRLIVVAVISILFMIFYYTGDASKIQNQKFYRSTLEAMKAKELAKQAKAQEKVQNTVHAPGQNGAASAGAGDKVPVAEVEKVVVPPVENEDTEEVPIAGRTKMTVPKKANQDTPSEFQSETKSEEEKEREEKAKKEREEKERKEAEATTELNAILKRAPVIVFSKSYCPYSKKAKLILLEHYSIDPKPFVVELDQHPLGPYLQALLAQSTGRRTVPNVLVSGKSIGGGDDIAALDQSDELASTLRQMGGKWIVDVSHQVEKSLHVKMRYIHSEERLPILDNVKVQIKSRVVTVEGPRGKLVKDLSHIAVTFGRPEQNVISIELHHGARKGVATLRTVRTIINNLMIGVTRGFKYKMRYVYAHFPINVNIEPNPETGRSIVEIRNFLGEKYVRRITAQPDVDIAPSANVKDELILTGNSLEGVSQSAADIQQICRVRNKDIRKFLDGLYVSEKGNIIEE</sequence>
<dbReference type="GO" id="GO:0022625">
    <property type="term" value="C:cytosolic large ribosomal subunit"/>
    <property type="evidence" value="ECO:0007669"/>
    <property type="project" value="TreeGrafter"/>
</dbReference>
<feature type="transmembrane region" description="Helical" evidence="6">
    <location>
        <begin position="7"/>
        <end position="26"/>
    </location>
</feature>
<keyword evidence="6" id="KW-1133">Transmembrane helix</keyword>
<protein>
    <submittedName>
        <fullName evidence="9">Ribosomal protein L6</fullName>
    </submittedName>
</protein>
<dbReference type="InterPro" id="IPR011899">
    <property type="entry name" value="Glutaredoxin_euk/vir"/>
</dbReference>
<comment type="similarity">
    <text evidence="2">Belongs to the glutaredoxin family. Monothiol subfamily.</text>
</comment>
<dbReference type="PROSITE" id="PS00700">
    <property type="entry name" value="RIBOSOMAL_L6_2"/>
    <property type="match status" value="1"/>
</dbReference>
<dbReference type="PROSITE" id="PS51354">
    <property type="entry name" value="GLUTAREDOXIN_2"/>
    <property type="match status" value="1"/>
</dbReference>
<evidence type="ECO:0000256" key="4">
    <source>
        <dbReference type="ARBA" id="ARBA00023274"/>
    </source>
</evidence>
<accession>A0A9W9XLI7</accession>
<feature type="compositionally biased region" description="Basic and acidic residues" evidence="5">
    <location>
        <begin position="126"/>
        <end position="153"/>
    </location>
</feature>
<dbReference type="InterPro" id="IPR020040">
    <property type="entry name" value="Ribosomal_uL6_a/b-dom"/>
</dbReference>
<comment type="caution">
    <text evidence="9">The sequence shown here is derived from an EMBL/GenBank/DDBJ whole genome shotgun (WGS) entry which is preliminary data.</text>
</comment>
<dbReference type="CDD" id="cd03419">
    <property type="entry name" value="GRX_GRXh_1_2_like"/>
    <property type="match status" value="1"/>
</dbReference>
<gene>
    <name evidence="9" type="ORF">N7463_010822</name>
</gene>
<evidence type="ECO:0000256" key="3">
    <source>
        <dbReference type="ARBA" id="ARBA00022980"/>
    </source>
</evidence>
<evidence type="ECO:0000313" key="9">
    <source>
        <dbReference type="EMBL" id="KAJ5494735.1"/>
    </source>
</evidence>
<dbReference type="AlphaFoldDB" id="A0A9W9XLI7"/>
<keyword evidence="6" id="KW-0472">Membrane</keyword>
<dbReference type="Pfam" id="PF00347">
    <property type="entry name" value="Ribosomal_L6"/>
    <property type="match status" value="2"/>
</dbReference>
<keyword evidence="4" id="KW-0687">Ribonucleoprotein</keyword>
<dbReference type="GO" id="GO:0003735">
    <property type="term" value="F:structural constituent of ribosome"/>
    <property type="evidence" value="ECO:0007669"/>
    <property type="project" value="InterPro"/>
</dbReference>
<keyword evidence="10" id="KW-1185">Reference proteome</keyword>
<dbReference type="GO" id="GO:0005796">
    <property type="term" value="C:Golgi lumen"/>
    <property type="evidence" value="ECO:0007669"/>
    <property type="project" value="UniProtKB-ARBA"/>
</dbReference>
<evidence type="ECO:0000256" key="5">
    <source>
        <dbReference type="SAM" id="MobiDB-lite"/>
    </source>
</evidence>
<dbReference type="Gene3D" id="3.40.30.10">
    <property type="entry name" value="Glutaredoxin"/>
    <property type="match status" value="1"/>
</dbReference>
<dbReference type="GO" id="GO:0002181">
    <property type="term" value="P:cytoplasmic translation"/>
    <property type="evidence" value="ECO:0007669"/>
    <property type="project" value="TreeGrafter"/>
</dbReference>
<dbReference type="InterPro" id="IPR002359">
    <property type="entry name" value="Ribosomal_uL6_CS2"/>
</dbReference>
<feature type="domain" description="Glutaredoxin" evidence="8">
    <location>
        <begin position="167"/>
        <end position="232"/>
    </location>
</feature>